<feature type="transmembrane region" description="Helical" evidence="1">
    <location>
        <begin position="100"/>
        <end position="121"/>
    </location>
</feature>
<accession>A0A365XQC4</accession>
<evidence type="ECO:0000313" key="3">
    <source>
        <dbReference type="Proteomes" id="UP000253410"/>
    </source>
</evidence>
<dbReference type="Proteomes" id="UP000253410">
    <property type="component" value="Unassembled WGS sequence"/>
</dbReference>
<keyword evidence="1" id="KW-0472">Membrane</keyword>
<keyword evidence="1" id="KW-0812">Transmembrane</keyword>
<dbReference type="AlphaFoldDB" id="A0A365XQC4"/>
<proteinExistence type="predicted"/>
<evidence type="ECO:0000256" key="1">
    <source>
        <dbReference type="SAM" id="Phobius"/>
    </source>
</evidence>
<evidence type="ECO:0000313" key="2">
    <source>
        <dbReference type="EMBL" id="RBL88328.1"/>
    </source>
</evidence>
<protein>
    <submittedName>
        <fullName evidence="2">Uncharacterized protein</fullName>
    </submittedName>
</protein>
<dbReference type="RefSeq" id="WP_113617078.1">
    <property type="nucleotide sequence ID" value="NZ_QFFJ01000002.1"/>
</dbReference>
<gene>
    <name evidence="2" type="ORF">DF182_17185</name>
</gene>
<keyword evidence="1" id="KW-1133">Transmembrane helix</keyword>
<dbReference type="EMBL" id="QFFJ01000002">
    <property type="protein sequence ID" value="RBL88328.1"/>
    <property type="molecule type" value="Genomic_DNA"/>
</dbReference>
<sequence length="137" mass="15175">MQHVKCPNCGATTFTPPVAPSTQREATIDCQYCNSQFTIQNPNYSPSAHSQPVATPAAPPARIAKDWEHKVAILIGKIVGYLMVPFNILLWWNAFTNQGVSSFLAFLFTMIMLGLFFAAQVSSKELARRKKEGITIK</sequence>
<organism evidence="2 3">
    <name type="scientific">Chitinophaga flava</name>
    <dbReference type="NCBI Taxonomy" id="2259036"/>
    <lineage>
        <taxon>Bacteria</taxon>
        <taxon>Pseudomonadati</taxon>
        <taxon>Bacteroidota</taxon>
        <taxon>Chitinophagia</taxon>
        <taxon>Chitinophagales</taxon>
        <taxon>Chitinophagaceae</taxon>
        <taxon>Chitinophaga</taxon>
    </lineage>
</organism>
<comment type="caution">
    <text evidence="2">The sequence shown here is derived from an EMBL/GenBank/DDBJ whole genome shotgun (WGS) entry which is preliminary data.</text>
</comment>
<name>A0A365XQC4_9BACT</name>
<reference evidence="2 3" key="1">
    <citation type="submission" date="2018-05" db="EMBL/GenBank/DDBJ databases">
        <title>Chitinophaga sp. K3CV102501T nov., isolated from isolated from a monsoon evergreen broad-leaved forest soil.</title>
        <authorList>
            <person name="Lv Y."/>
        </authorList>
    </citation>
    <scope>NUCLEOTIDE SEQUENCE [LARGE SCALE GENOMIC DNA]</scope>
    <source>
        <strain evidence="2 3">GDMCC 1.1325</strain>
    </source>
</reference>
<feature type="transmembrane region" description="Helical" evidence="1">
    <location>
        <begin position="71"/>
        <end position="94"/>
    </location>
</feature>
<keyword evidence="3" id="KW-1185">Reference proteome</keyword>
<dbReference type="OrthoDB" id="678275at2"/>